<dbReference type="Gene3D" id="3.40.50.300">
    <property type="entry name" value="P-loop containing nucleotide triphosphate hydrolases"/>
    <property type="match status" value="1"/>
</dbReference>
<evidence type="ECO:0000259" key="1">
    <source>
        <dbReference type="Pfam" id="PF13521"/>
    </source>
</evidence>
<dbReference type="Pfam" id="PF13521">
    <property type="entry name" value="AAA_28"/>
    <property type="match status" value="1"/>
</dbReference>
<evidence type="ECO:0000313" key="3">
    <source>
        <dbReference type="Proteomes" id="UP000003789"/>
    </source>
</evidence>
<dbReference type="InterPro" id="IPR038727">
    <property type="entry name" value="NadR/Ttd14_AAA_dom"/>
</dbReference>
<dbReference type="EMBL" id="AAPH01000039">
    <property type="protein sequence ID" value="EAS41174.1"/>
    <property type="molecule type" value="Genomic_DNA"/>
</dbReference>
<dbReference type="Proteomes" id="UP000003789">
    <property type="component" value="Unassembled WGS sequence"/>
</dbReference>
<comment type="caution">
    <text evidence="2">The sequence shown here is derived from an EMBL/GenBank/DDBJ whole genome shotgun (WGS) entry which is preliminary data.</text>
</comment>
<reference evidence="2 3" key="1">
    <citation type="submission" date="2006-03" db="EMBL/GenBank/DDBJ databases">
        <authorList>
            <person name="Bartlett D.H."/>
            <person name="Valle G."/>
            <person name="Lauro F.M."/>
            <person name="Vezzi A."/>
            <person name="Simonato F."/>
            <person name="Eloe E."/>
            <person name="Vitulo N."/>
            <person name="Stratton T.K."/>
            <person name="D'angelo M."/>
            <person name="Ferriera S."/>
            <person name="Johnson J."/>
            <person name="Kravitz S."/>
            <person name="Beeson K."/>
            <person name="Sutton G."/>
            <person name="Rogers Y."/>
            <person name="Friedman R."/>
            <person name="Frazier M."/>
            <person name="Venter J.C."/>
        </authorList>
    </citation>
    <scope>NUCLEOTIDE SEQUENCE [LARGE SCALE GENOMIC DNA]</scope>
    <source>
        <strain evidence="2 3">3TCK</strain>
    </source>
</reference>
<dbReference type="HOGENOM" id="CLU_114480_0_0_6"/>
<dbReference type="SUPFAM" id="SSF52540">
    <property type="entry name" value="P-loop containing nucleoside triphosphate hydrolases"/>
    <property type="match status" value="1"/>
</dbReference>
<dbReference type="AlphaFoldDB" id="Q1YY31"/>
<accession>Q1YY31</accession>
<organism evidence="2 3">
    <name type="scientific">Photobacterium profundum 3TCK</name>
    <dbReference type="NCBI Taxonomy" id="314280"/>
    <lineage>
        <taxon>Bacteria</taxon>
        <taxon>Pseudomonadati</taxon>
        <taxon>Pseudomonadota</taxon>
        <taxon>Gammaproteobacteria</taxon>
        <taxon>Vibrionales</taxon>
        <taxon>Vibrionaceae</taxon>
        <taxon>Photobacterium</taxon>
    </lineage>
</organism>
<protein>
    <recommendedName>
        <fullName evidence="1">NadR/Ttd14 AAA domain-containing protein</fullName>
    </recommendedName>
</protein>
<gene>
    <name evidence="2" type="ORF">P3TCK_18674</name>
</gene>
<feature type="domain" description="NadR/Ttd14 AAA" evidence="1">
    <location>
        <begin position="2"/>
        <end position="163"/>
    </location>
</feature>
<evidence type="ECO:0000313" key="2">
    <source>
        <dbReference type="EMBL" id="EAS41174.1"/>
    </source>
</evidence>
<dbReference type="InterPro" id="IPR027417">
    <property type="entry name" value="P-loop_NTPase"/>
</dbReference>
<name>Q1YY31_9GAMM</name>
<sequence length="174" mass="19779">MFTGGPGSGKTTVINELKKRGYLSSEEVGRRVIHTQVEQGGDALPWANKKSFRDLMLKAEVDSYQQNQCEVEWVFFDRGVVDILGYSNLESICLSDQLLNAVSSFQYHQKAFIFPPWESIYTNDSERKQDFIVAVKTYKEMISAYIQCGYELLEVPCGTVNERVDFILANLKLG</sequence>
<proteinExistence type="predicted"/>